<evidence type="ECO:0000259" key="8">
    <source>
        <dbReference type="PROSITE" id="PS50928"/>
    </source>
</evidence>
<feature type="domain" description="ABC transmembrane type-1" evidence="8">
    <location>
        <begin position="85"/>
        <end position="275"/>
    </location>
</feature>
<keyword evidence="2 7" id="KW-0813">Transport</keyword>
<dbReference type="InterPro" id="IPR035906">
    <property type="entry name" value="MetI-like_sf"/>
</dbReference>
<sequence length="289" mass="32237">MSFHTVTEVMTVKPARRRRRGSRFGWILSALTWLVALLIVFPFVWMVITAVKSEVDAVTYPPKLFFEPTLDQFRIAFENNFLPFFQNSITASVVSVLLVIVLALPAAYSLSIRPIRRWKDVLFFLLSTRMLPIAGAIIPIYLIANQLGLLDQIVLLVIMYTAMNLPLAVWLIRSFMVEIPKEVLEAARVDGANFYQELYRVVLPMVAPGLAATALLCFIFSWNEFFLARSLTSVQAQTVPLYLVGFISTQGLFLAKLSAASLLATLPVVLAGLLAQKQLVRGLSLGAIK</sequence>
<feature type="transmembrane region" description="Helical" evidence="7">
    <location>
        <begin position="122"/>
        <end position="143"/>
    </location>
</feature>
<protein>
    <submittedName>
        <fullName evidence="9">Carbohydrate ABC transporter permease</fullName>
    </submittedName>
</protein>
<evidence type="ECO:0000256" key="3">
    <source>
        <dbReference type="ARBA" id="ARBA00022475"/>
    </source>
</evidence>
<dbReference type="InterPro" id="IPR000515">
    <property type="entry name" value="MetI-like"/>
</dbReference>
<evidence type="ECO:0000256" key="5">
    <source>
        <dbReference type="ARBA" id="ARBA00022989"/>
    </source>
</evidence>
<evidence type="ECO:0000313" key="10">
    <source>
        <dbReference type="Proteomes" id="UP001597042"/>
    </source>
</evidence>
<keyword evidence="10" id="KW-1185">Reference proteome</keyword>
<evidence type="ECO:0000256" key="2">
    <source>
        <dbReference type="ARBA" id="ARBA00022448"/>
    </source>
</evidence>
<dbReference type="SUPFAM" id="SSF161098">
    <property type="entry name" value="MetI-like"/>
    <property type="match status" value="1"/>
</dbReference>
<name>A0ABW2ZNF6_9MICO</name>
<feature type="transmembrane region" description="Helical" evidence="7">
    <location>
        <begin position="149"/>
        <end position="172"/>
    </location>
</feature>
<dbReference type="Pfam" id="PF00528">
    <property type="entry name" value="BPD_transp_1"/>
    <property type="match status" value="1"/>
</dbReference>
<evidence type="ECO:0000256" key="7">
    <source>
        <dbReference type="RuleBase" id="RU363032"/>
    </source>
</evidence>
<comment type="similarity">
    <text evidence="7">Belongs to the binding-protein-dependent transport system permease family.</text>
</comment>
<feature type="transmembrane region" description="Helical" evidence="7">
    <location>
        <begin position="201"/>
        <end position="222"/>
    </location>
</feature>
<keyword evidence="6 7" id="KW-0472">Membrane</keyword>
<dbReference type="PROSITE" id="PS50928">
    <property type="entry name" value="ABC_TM1"/>
    <property type="match status" value="1"/>
</dbReference>
<keyword evidence="4 7" id="KW-0812">Transmembrane</keyword>
<comment type="caution">
    <text evidence="9">The sequence shown here is derived from an EMBL/GenBank/DDBJ whole genome shotgun (WGS) entry which is preliminary data.</text>
</comment>
<feature type="transmembrane region" description="Helical" evidence="7">
    <location>
        <begin position="242"/>
        <end position="275"/>
    </location>
</feature>
<reference evidence="10" key="1">
    <citation type="journal article" date="2019" name="Int. J. Syst. Evol. Microbiol.">
        <title>The Global Catalogue of Microorganisms (GCM) 10K type strain sequencing project: providing services to taxonomists for standard genome sequencing and annotation.</title>
        <authorList>
            <consortium name="The Broad Institute Genomics Platform"/>
            <consortium name="The Broad Institute Genome Sequencing Center for Infectious Disease"/>
            <person name="Wu L."/>
            <person name="Ma J."/>
        </authorList>
    </citation>
    <scope>NUCLEOTIDE SEQUENCE [LARGE SCALE GENOMIC DNA]</scope>
    <source>
        <strain evidence="10">CCUG 50754</strain>
    </source>
</reference>
<dbReference type="Proteomes" id="UP001597042">
    <property type="component" value="Unassembled WGS sequence"/>
</dbReference>
<dbReference type="PANTHER" id="PTHR32243:SF52">
    <property type="entry name" value="ABC TRANSPORTER PERMEASE PROTEIN"/>
    <property type="match status" value="1"/>
</dbReference>
<comment type="subcellular location">
    <subcellularLocation>
        <location evidence="1 7">Cell membrane</location>
        <topology evidence="1 7">Multi-pass membrane protein</topology>
    </subcellularLocation>
</comment>
<dbReference type="EMBL" id="JBHTIM010000001">
    <property type="protein sequence ID" value="MFD0780145.1"/>
    <property type="molecule type" value="Genomic_DNA"/>
</dbReference>
<feature type="transmembrane region" description="Helical" evidence="7">
    <location>
        <begin position="24"/>
        <end position="48"/>
    </location>
</feature>
<dbReference type="InterPro" id="IPR050901">
    <property type="entry name" value="BP-dep_ABC_trans_perm"/>
</dbReference>
<evidence type="ECO:0000313" key="9">
    <source>
        <dbReference type="EMBL" id="MFD0780145.1"/>
    </source>
</evidence>
<feature type="transmembrane region" description="Helical" evidence="7">
    <location>
        <begin position="89"/>
        <end position="110"/>
    </location>
</feature>
<accession>A0ABW2ZNF6</accession>
<dbReference type="CDD" id="cd06261">
    <property type="entry name" value="TM_PBP2"/>
    <property type="match status" value="1"/>
</dbReference>
<dbReference type="PANTHER" id="PTHR32243">
    <property type="entry name" value="MALTOSE TRANSPORT SYSTEM PERMEASE-RELATED"/>
    <property type="match status" value="1"/>
</dbReference>
<proteinExistence type="inferred from homology"/>
<keyword evidence="3" id="KW-1003">Cell membrane</keyword>
<evidence type="ECO:0000256" key="1">
    <source>
        <dbReference type="ARBA" id="ARBA00004651"/>
    </source>
</evidence>
<evidence type="ECO:0000256" key="6">
    <source>
        <dbReference type="ARBA" id="ARBA00023136"/>
    </source>
</evidence>
<keyword evidence="5 7" id="KW-1133">Transmembrane helix</keyword>
<dbReference type="RefSeq" id="WP_378752919.1">
    <property type="nucleotide sequence ID" value="NZ_JBHSSV010000012.1"/>
</dbReference>
<organism evidence="9 10">
    <name type="scientific">Microbacterium koreense</name>
    <dbReference type="NCBI Taxonomy" id="323761"/>
    <lineage>
        <taxon>Bacteria</taxon>
        <taxon>Bacillati</taxon>
        <taxon>Actinomycetota</taxon>
        <taxon>Actinomycetes</taxon>
        <taxon>Micrococcales</taxon>
        <taxon>Microbacteriaceae</taxon>
        <taxon>Microbacterium</taxon>
    </lineage>
</organism>
<evidence type="ECO:0000256" key="4">
    <source>
        <dbReference type="ARBA" id="ARBA00022692"/>
    </source>
</evidence>
<dbReference type="Gene3D" id="1.10.3720.10">
    <property type="entry name" value="MetI-like"/>
    <property type="match status" value="1"/>
</dbReference>
<gene>
    <name evidence="9" type="ORF">ACFQZV_02380</name>
</gene>